<dbReference type="SUPFAM" id="SSF51735">
    <property type="entry name" value="NAD(P)-binding Rossmann-fold domains"/>
    <property type="match status" value="1"/>
</dbReference>
<comment type="catalytic activity">
    <reaction evidence="7 8">
        <text>UDP-alpha-D-glucose + 2 NAD(+) + H2O = UDP-alpha-D-glucuronate + 2 NADH + 3 H(+)</text>
        <dbReference type="Rhea" id="RHEA:23596"/>
        <dbReference type="ChEBI" id="CHEBI:15377"/>
        <dbReference type="ChEBI" id="CHEBI:15378"/>
        <dbReference type="ChEBI" id="CHEBI:57540"/>
        <dbReference type="ChEBI" id="CHEBI:57945"/>
        <dbReference type="ChEBI" id="CHEBI:58052"/>
        <dbReference type="ChEBI" id="CHEBI:58885"/>
        <dbReference type="EC" id="1.1.1.22"/>
    </reaction>
</comment>
<evidence type="ECO:0000313" key="14">
    <source>
        <dbReference type="Proteomes" id="UP000189674"/>
    </source>
</evidence>
<dbReference type="KEGG" id="alus:STSP2_01495"/>
<dbReference type="Gene3D" id="1.20.5.100">
    <property type="entry name" value="Cytochrome c1, transmembrane anchor, C-terminal"/>
    <property type="match status" value="1"/>
</dbReference>
<evidence type="ECO:0000256" key="2">
    <source>
        <dbReference type="ARBA" id="ARBA00006601"/>
    </source>
</evidence>
<evidence type="ECO:0000256" key="7">
    <source>
        <dbReference type="ARBA" id="ARBA00047473"/>
    </source>
</evidence>
<comment type="pathway">
    <text evidence="1">Nucleotide-sugar biosynthesis; UDP-alpha-D-glucuronate biosynthesis; UDP-alpha-D-glucuronate from UDP-alpha-D-glucose: step 1/1.</text>
</comment>
<dbReference type="AlphaFoldDB" id="A0A1U9NLG6"/>
<dbReference type="GO" id="GO:0051287">
    <property type="term" value="F:NAD binding"/>
    <property type="evidence" value="ECO:0007669"/>
    <property type="project" value="InterPro"/>
</dbReference>
<comment type="similarity">
    <text evidence="2 8">Belongs to the UDP-glucose/GDP-mannose dehydrogenase family.</text>
</comment>
<dbReference type="InterPro" id="IPR036291">
    <property type="entry name" value="NAD(P)-bd_dom_sf"/>
</dbReference>
<dbReference type="Pfam" id="PF00984">
    <property type="entry name" value="UDPG_MGDP_dh"/>
    <property type="match status" value="1"/>
</dbReference>
<protein>
    <recommendedName>
        <fullName evidence="4 8">UDP-glucose 6-dehydrogenase</fullName>
        <ecNumber evidence="3 8">1.1.1.22</ecNumber>
    </recommendedName>
</protein>
<feature type="binding site" evidence="10">
    <location>
        <begin position="250"/>
        <end position="254"/>
    </location>
    <ligand>
        <name>substrate</name>
    </ligand>
</feature>
<proteinExistence type="inferred from homology"/>
<feature type="binding site" evidence="10">
    <location>
        <begin position="150"/>
        <end position="153"/>
    </location>
    <ligand>
        <name>substrate</name>
    </ligand>
</feature>
<dbReference type="InterPro" id="IPR036220">
    <property type="entry name" value="UDP-Glc/GDP-Man_DH_C_sf"/>
</dbReference>
<dbReference type="SUPFAM" id="SSF48179">
    <property type="entry name" value="6-phosphogluconate dehydrogenase C-terminal domain-like"/>
    <property type="match status" value="1"/>
</dbReference>
<dbReference type="Pfam" id="PF03721">
    <property type="entry name" value="UDPG_MGDP_dh_N"/>
    <property type="match status" value="1"/>
</dbReference>
<feature type="binding site" evidence="11">
    <location>
        <position position="121"/>
    </location>
    <ligand>
        <name>NAD(+)</name>
        <dbReference type="ChEBI" id="CHEBI:57540"/>
    </ligand>
</feature>
<feature type="active site" description="Nucleophile" evidence="9">
    <location>
        <position position="261"/>
    </location>
</feature>
<feature type="binding site" evidence="11">
    <location>
        <position position="153"/>
    </location>
    <ligand>
        <name>NAD(+)</name>
        <dbReference type="ChEBI" id="CHEBI:57540"/>
    </ligand>
</feature>
<dbReference type="PANTHER" id="PTHR43750">
    <property type="entry name" value="UDP-GLUCOSE 6-DEHYDROGENASE TUAD"/>
    <property type="match status" value="1"/>
</dbReference>
<dbReference type="InterPro" id="IPR001732">
    <property type="entry name" value="UDP-Glc/GDP-Man_DH_N"/>
</dbReference>
<evidence type="ECO:0000256" key="5">
    <source>
        <dbReference type="ARBA" id="ARBA00023002"/>
    </source>
</evidence>
<organism evidence="13 14">
    <name type="scientific">Anaerohalosphaera lusitana</name>
    <dbReference type="NCBI Taxonomy" id="1936003"/>
    <lineage>
        <taxon>Bacteria</taxon>
        <taxon>Pseudomonadati</taxon>
        <taxon>Planctomycetota</taxon>
        <taxon>Phycisphaerae</taxon>
        <taxon>Sedimentisphaerales</taxon>
        <taxon>Anaerohalosphaeraceae</taxon>
        <taxon>Anaerohalosphaera</taxon>
    </lineage>
</organism>
<reference evidence="14" key="1">
    <citation type="submission" date="2017-02" db="EMBL/GenBank/DDBJ databases">
        <title>Comparative genomics and description of representatives of a novel lineage of planctomycetes thriving in anoxic sediments.</title>
        <authorList>
            <person name="Spring S."/>
            <person name="Bunk B."/>
            <person name="Sproer C."/>
        </authorList>
    </citation>
    <scope>NUCLEOTIDE SEQUENCE [LARGE SCALE GENOMIC DNA]</scope>
    <source>
        <strain evidence="14">ST-NAGAB-D1</strain>
    </source>
</reference>
<dbReference type="NCBIfam" id="TIGR03026">
    <property type="entry name" value="NDP-sugDHase"/>
    <property type="match status" value="1"/>
</dbReference>
<feature type="binding site" evidence="11">
    <location>
        <position position="264"/>
    </location>
    <ligand>
        <name>NAD(+)</name>
        <dbReference type="ChEBI" id="CHEBI:57540"/>
    </ligand>
</feature>
<evidence type="ECO:0000256" key="9">
    <source>
        <dbReference type="PIRSR" id="PIRSR500134-1"/>
    </source>
</evidence>
<dbReference type="OrthoDB" id="9803238at2"/>
<evidence type="ECO:0000256" key="6">
    <source>
        <dbReference type="ARBA" id="ARBA00023027"/>
    </source>
</evidence>
<dbReference type="RefSeq" id="WP_146661244.1">
    <property type="nucleotide sequence ID" value="NZ_CP019791.1"/>
</dbReference>
<feature type="binding site" evidence="11">
    <location>
        <position position="328"/>
    </location>
    <ligand>
        <name>NAD(+)</name>
        <dbReference type="ChEBI" id="CHEBI:57540"/>
    </ligand>
</feature>
<dbReference type="Gene3D" id="3.40.50.720">
    <property type="entry name" value="NAD(P)-binding Rossmann-like Domain"/>
    <property type="match status" value="2"/>
</dbReference>
<name>A0A1U9NLG6_9BACT</name>
<dbReference type="PIRSF" id="PIRSF000124">
    <property type="entry name" value="UDPglc_GDPman_dh"/>
    <property type="match status" value="1"/>
</dbReference>
<evidence type="ECO:0000256" key="3">
    <source>
        <dbReference type="ARBA" id="ARBA00012954"/>
    </source>
</evidence>
<keyword evidence="6 8" id="KW-0520">NAD</keyword>
<evidence type="ECO:0000256" key="8">
    <source>
        <dbReference type="PIRNR" id="PIRNR000124"/>
    </source>
</evidence>
<dbReference type="InterPro" id="IPR014027">
    <property type="entry name" value="UDP-Glc/GDP-Man_DH_C"/>
</dbReference>
<dbReference type="InterPro" id="IPR028357">
    <property type="entry name" value="UDPglc_DH_bac"/>
</dbReference>
<dbReference type="PROSITE" id="PS51257">
    <property type="entry name" value="PROKAR_LIPOPROTEIN"/>
    <property type="match status" value="1"/>
</dbReference>
<dbReference type="InterPro" id="IPR008927">
    <property type="entry name" value="6-PGluconate_DH-like_C_sf"/>
</dbReference>
<dbReference type="PANTHER" id="PTHR43750:SF3">
    <property type="entry name" value="UDP-GLUCOSE 6-DEHYDROGENASE TUAD"/>
    <property type="match status" value="1"/>
</dbReference>
<sequence length="450" mass="48970">MKVSVVGVGYVGLVAAACLAEGGNHVVCVDNDQKKIDDLNQGVIPIYEPGLTEIVKKNVEAGRLIFTTDLSEGVAKSLLVFIGVGTPSADDGSADISAVLAVAKDVARCMDGYRIVVTKSTVPVGTHKKVSDIISSYTEHPFDYVSNPEFLKEGSAVDDFLKPDRVIIGTTNPAVMEIMKQLYAPFMRKKSRMIFMDPASAEMAKYAANAMLATRITFMNELSGLCDELGADIEMVRHGIGSDGRIGSSFLFAGLGYGGSCFPKDVRALSFMGDGCGCEMTLAKAVQAANYKQQDRFAERVIEYYKNRPETTLAAWGLAFKARTDDVRESPALRCVNKFIAAGIKVKAYDPEAMETAVADIDGKVEMGENAYDILNGCDGLVIMTDWQEFRSPAFDDIKDKLNKAVIFDGRNLYEPPFVAKQGIEYHSIGRVSVFPQGVQQETDSLRMRA</sequence>
<gene>
    <name evidence="13" type="primary">tuaD_1</name>
    <name evidence="13" type="ORF">STSP2_01495</name>
</gene>
<keyword evidence="14" id="KW-1185">Reference proteome</keyword>
<evidence type="ECO:0000259" key="12">
    <source>
        <dbReference type="SMART" id="SM00984"/>
    </source>
</evidence>
<feature type="binding site" evidence="11">
    <location>
        <position position="30"/>
    </location>
    <ligand>
        <name>NAD(+)</name>
        <dbReference type="ChEBI" id="CHEBI:57540"/>
    </ligand>
</feature>
<dbReference type="UniPathway" id="UPA00038">
    <property type="reaction ID" value="UER00491"/>
</dbReference>
<feature type="binding site" evidence="11">
    <location>
        <position position="35"/>
    </location>
    <ligand>
        <name>NAD(+)</name>
        <dbReference type="ChEBI" id="CHEBI:57540"/>
    </ligand>
</feature>
<dbReference type="SMART" id="SM00984">
    <property type="entry name" value="UDPG_MGDP_dh_C"/>
    <property type="match status" value="1"/>
</dbReference>
<evidence type="ECO:0000256" key="1">
    <source>
        <dbReference type="ARBA" id="ARBA00004701"/>
    </source>
</evidence>
<keyword evidence="5 8" id="KW-0560">Oxidoreductase</keyword>
<dbReference type="EMBL" id="CP019791">
    <property type="protein sequence ID" value="AQT68336.1"/>
    <property type="molecule type" value="Genomic_DNA"/>
</dbReference>
<feature type="domain" description="UDP-glucose/GDP-mannose dehydrogenase C-terminal" evidence="12">
    <location>
        <begin position="314"/>
        <end position="416"/>
    </location>
</feature>
<dbReference type="GO" id="GO:0006065">
    <property type="term" value="P:UDP-glucuronate biosynthetic process"/>
    <property type="evidence" value="ECO:0007669"/>
    <property type="project" value="UniProtKB-UniPathway"/>
</dbReference>
<dbReference type="SUPFAM" id="SSF52413">
    <property type="entry name" value="UDP-glucose/GDP-mannose dehydrogenase C-terminal domain"/>
    <property type="match status" value="1"/>
</dbReference>
<feature type="binding site" evidence="11">
    <location>
        <position position="86"/>
    </location>
    <ligand>
        <name>NAD(+)</name>
        <dbReference type="ChEBI" id="CHEBI:57540"/>
    </ligand>
</feature>
<dbReference type="EC" id="1.1.1.22" evidence="3 8"/>
<dbReference type="InterPro" id="IPR017476">
    <property type="entry name" value="UDP-Glc/GDP-Man"/>
</dbReference>
<dbReference type="PIRSF" id="PIRSF500134">
    <property type="entry name" value="UDPglc_DH_bac"/>
    <property type="match status" value="1"/>
</dbReference>
<feature type="binding site" evidence="10">
    <location>
        <position position="321"/>
    </location>
    <ligand>
        <name>substrate</name>
    </ligand>
</feature>
<dbReference type="InterPro" id="IPR014026">
    <property type="entry name" value="UDP-Glc/GDP-Man_DH_dimer"/>
</dbReference>
<dbReference type="GO" id="GO:0003979">
    <property type="term" value="F:UDP-glucose 6-dehydrogenase activity"/>
    <property type="evidence" value="ECO:0007669"/>
    <property type="project" value="UniProtKB-EC"/>
</dbReference>
<evidence type="ECO:0000313" key="13">
    <source>
        <dbReference type="EMBL" id="AQT68336.1"/>
    </source>
</evidence>
<accession>A0A1U9NLG6</accession>
<evidence type="ECO:0000256" key="11">
    <source>
        <dbReference type="PIRSR" id="PIRSR500134-3"/>
    </source>
</evidence>
<dbReference type="STRING" id="1936003.STSP2_01495"/>
<feature type="binding site" evidence="10">
    <location>
        <position position="205"/>
    </location>
    <ligand>
        <name>substrate</name>
    </ligand>
</feature>
<feature type="binding site" evidence="10">
    <location>
        <position position="258"/>
    </location>
    <ligand>
        <name>substrate</name>
    </ligand>
</feature>
<dbReference type="GO" id="GO:0000271">
    <property type="term" value="P:polysaccharide biosynthetic process"/>
    <property type="evidence" value="ECO:0007669"/>
    <property type="project" value="InterPro"/>
</dbReference>
<evidence type="ECO:0000256" key="10">
    <source>
        <dbReference type="PIRSR" id="PIRSR500134-2"/>
    </source>
</evidence>
<dbReference type="Pfam" id="PF03720">
    <property type="entry name" value="UDPG_MGDP_dh_C"/>
    <property type="match status" value="1"/>
</dbReference>
<dbReference type="Proteomes" id="UP000189674">
    <property type="component" value="Chromosome"/>
</dbReference>
<evidence type="ECO:0000256" key="4">
    <source>
        <dbReference type="ARBA" id="ARBA00015132"/>
    </source>
</evidence>